<dbReference type="Proteomes" id="UP001303899">
    <property type="component" value="Unassembled WGS sequence"/>
</dbReference>
<evidence type="ECO:0000313" key="3">
    <source>
        <dbReference type="Proteomes" id="UP001303899"/>
    </source>
</evidence>
<dbReference type="EMBL" id="JAYGIL010000003">
    <property type="protein sequence ID" value="MEA5401754.1"/>
    <property type="molecule type" value="Genomic_DNA"/>
</dbReference>
<organism evidence="2 3">
    <name type="scientific">Arcicella gelida</name>
    <dbReference type="NCBI Taxonomy" id="2984195"/>
    <lineage>
        <taxon>Bacteria</taxon>
        <taxon>Pseudomonadati</taxon>
        <taxon>Bacteroidota</taxon>
        <taxon>Cytophagia</taxon>
        <taxon>Cytophagales</taxon>
        <taxon>Flectobacillaceae</taxon>
        <taxon>Arcicella</taxon>
    </lineage>
</organism>
<feature type="chain" id="PRO_5047298690" evidence="1">
    <location>
        <begin position="24"/>
        <end position="156"/>
    </location>
</feature>
<dbReference type="RefSeq" id="WP_323325670.1">
    <property type="nucleotide sequence ID" value="NZ_JAYGIL010000003.1"/>
</dbReference>
<feature type="signal peptide" evidence="1">
    <location>
        <begin position="1"/>
        <end position="23"/>
    </location>
</feature>
<evidence type="ECO:0000256" key="1">
    <source>
        <dbReference type="SAM" id="SignalP"/>
    </source>
</evidence>
<reference evidence="2 3" key="1">
    <citation type="submission" date="2023-12" db="EMBL/GenBank/DDBJ databases">
        <title>Novel species of the genus Arcicella isolated from rivers.</title>
        <authorList>
            <person name="Lu H."/>
        </authorList>
    </citation>
    <scope>NUCLEOTIDE SEQUENCE [LARGE SCALE GENOMIC DNA]</scope>
    <source>
        <strain evidence="2 3">DC2W</strain>
    </source>
</reference>
<gene>
    <name evidence="2" type="ORF">VB776_02430</name>
</gene>
<keyword evidence="3" id="KW-1185">Reference proteome</keyword>
<sequence length="156" mass="18032">MMTKFKVTILLILFFFISEMSFAQVSSRAKQFGYRGYPSVIDADGVSNAIKQRTQSVYANTSNIQEKINRLYDLNENLQYVDSSKYAMINDAIGQLIGFLNSKTIDITNPQNNRFIDNMLRNYEDGIKKAFNKEQIIIPVMVFENGQWIKKNFQSN</sequence>
<protein>
    <submittedName>
        <fullName evidence="2">Uncharacterized protein</fullName>
    </submittedName>
</protein>
<comment type="caution">
    <text evidence="2">The sequence shown here is derived from an EMBL/GenBank/DDBJ whole genome shotgun (WGS) entry which is preliminary data.</text>
</comment>
<accession>A0ABU5S014</accession>
<evidence type="ECO:0000313" key="2">
    <source>
        <dbReference type="EMBL" id="MEA5401754.1"/>
    </source>
</evidence>
<name>A0ABU5S014_9BACT</name>
<proteinExistence type="predicted"/>
<keyword evidence="1" id="KW-0732">Signal</keyword>